<evidence type="ECO:0008006" key="4">
    <source>
        <dbReference type="Google" id="ProtNLM"/>
    </source>
</evidence>
<dbReference type="InterPro" id="IPR035205">
    <property type="entry name" value="DUF5320"/>
</dbReference>
<protein>
    <recommendedName>
        <fullName evidence="4">DUF5320 domain-containing protein</fullName>
    </recommendedName>
</protein>
<keyword evidence="1" id="KW-0175">Coiled coil</keyword>
<sequence length="85" mass="9041">MPRGDGTGPWGTGSMDQMCGNCRGMGIFSGFVRGMRGGFGRGFGRCFGLAGNTATNPEVLKEQAARLEEQAANLRNLASKNRKVE</sequence>
<dbReference type="AlphaFoldDB" id="A0A348AF04"/>
<dbReference type="EMBL" id="AP018449">
    <property type="protein sequence ID" value="BBB89652.1"/>
    <property type="molecule type" value="Genomic_DNA"/>
</dbReference>
<evidence type="ECO:0000313" key="3">
    <source>
        <dbReference type="Proteomes" id="UP000276437"/>
    </source>
</evidence>
<dbReference type="OrthoDB" id="9815278at2"/>
<dbReference type="Proteomes" id="UP000276437">
    <property type="component" value="Chromosome"/>
</dbReference>
<evidence type="ECO:0000313" key="2">
    <source>
        <dbReference type="EMBL" id="BBB89652.1"/>
    </source>
</evidence>
<feature type="coiled-coil region" evidence="1">
    <location>
        <begin position="57"/>
        <end position="84"/>
    </location>
</feature>
<organism evidence="2 3">
    <name type="scientific">Methylomusa anaerophila</name>
    <dbReference type="NCBI Taxonomy" id="1930071"/>
    <lineage>
        <taxon>Bacteria</taxon>
        <taxon>Bacillati</taxon>
        <taxon>Bacillota</taxon>
        <taxon>Negativicutes</taxon>
        <taxon>Selenomonadales</taxon>
        <taxon>Sporomusaceae</taxon>
        <taxon>Methylomusa</taxon>
    </lineage>
</organism>
<name>A0A348AF04_9FIRM</name>
<dbReference type="RefSeq" id="WP_126305813.1">
    <property type="nucleotide sequence ID" value="NZ_AP018449.1"/>
</dbReference>
<evidence type="ECO:0000256" key="1">
    <source>
        <dbReference type="SAM" id="Coils"/>
    </source>
</evidence>
<proteinExistence type="predicted"/>
<accession>A0A348AF04</accession>
<dbReference type="KEGG" id="mana:MAMMFC1_00285"/>
<dbReference type="Pfam" id="PF17253">
    <property type="entry name" value="DUF5320"/>
    <property type="match status" value="1"/>
</dbReference>
<reference evidence="2 3" key="1">
    <citation type="journal article" date="2018" name="Int. J. Syst. Evol. Microbiol.">
        <title>Methylomusa anaerophila gen. nov., sp. nov., an anaerobic methanol-utilizing bacterium isolated from a microbial fuel cell.</title>
        <authorList>
            <person name="Amano N."/>
            <person name="Yamamuro A."/>
            <person name="Miyahara M."/>
            <person name="Kouzuma A."/>
            <person name="Abe T."/>
            <person name="Watanabe K."/>
        </authorList>
    </citation>
    <scope>NUCLEOTIDE SEQUENCE [LARGE SCALE GENOMIC DNA]</scope>
    <source>
        <strain evidence="2 3">MMFC1</strain>
    </source>
</reference>
<gene>
    <name evidence="2" type="ORF">MAMMFC1_00285</name>
</gene>
<keyword evidence="3" id="KW-1185">Reference proteome</keyword>